<name>A0A0H4W1J9_9SPHN</name>
<dbReference type="Pfam" id="PF14257">
    <property type="entry name" value="DUF4349"/>
    <property type="match status" value="1"/>
</dbReference>
<feature type="domain" description="DUF4349" evidence="3">
    <location>
        <begin position="47"/>
        <end position="250"/>
    </location>
</feature>
<dbReference type="AlphaFoldDB" id="A0A0H4W1J9"/>
<proteinExistence type="predicted"/>
<dbReference type="Proteomes" id="UP000059113">
    <property type="component" value="Chromosome"/>
</dbReference>
<evidence type="ECO:0000256" key="2">
    <source>
        <dbReference type="SAM" id="Phobius"/>
    </source>
</evidence>
<reference evidence="4 5" key="1">
    <citation type="journal article" date="2015" name="Int. J. Syst. Evol. Microbiol.">
        <title>Erythrobacter atlanticus sp. nov., a bacterium from ocean sediment able to degrade polycyclic aromatic hydrocarbons.</title>
        <authorList>
            <person name="Zhuang L."/>
            <person name="Liu Y."/>
            <person name="Wang L."/>
            <person name="Wang W."/>
            <person name="Shao Z."/>
        </authorList>
    </citation>
    <scope>NUCLEOTIDE SEQUENCE [LARGE SCALE GENOMIC DNA]</scope>
    <source>
        <strain evidence="5">s21-N3</strain>
    </source>
</reference>
<gene>
    <name evidence="4" type="ORF">CP97_11040</name>
</gene>
<keyword evidence="2" id="KW-0472">Membrane</keyword>
<organism evidence="4 5">
    <name type="scientific">Aurantiacibacter atlanticus</name>
    <dbReference type="NCBI Taxonomy" id="1648404"/>
    <lineage>
        <taxon>Bacteria</taxon>
        <taxon>Pseudomonadati</taxon>
        <taxon>Pseudomonadota</taxon>
        <taxon>Alphaproteobacteria</taxon>
        <taxon>Sphingomonadales</taxon>
        <taxon>Erythrobacteraceae</taxon>
        <taxon>Aurantiacibacter</taxon>
    </lineage>
</organism>
<evidence type="ECO:0000259" key="3">
    <source>
        <dbReference type="Pfam" id="PF14257"/>
    </source>
</evidence>
<evidence type="ECO:0000313" key="5">
    <source>
        <dbReference type="Proteomes" id="UP000059113"/>
    </source>
</evidence>
<dbReference type="KEGG" id="ery:CP97_11040"/>
<sequence length="272" mass="29227">MASPEMVNESVLQADESESADTAGSAEIAALQTRPDIPISLPRMAYIYDYGFRLGAQDIASLQERHADMCETKGPYVCQIVSQSRSGRIDDGYASGRLELAVIANEARSFGAQLGSATEHTGGEQVSAAITGEDLTKNMVDTEARLRSRIALRDRMMEVLRTRQGSVEELVAAERSVAQINEEIDQARSWLAEMRQRVAFTRIHINYSTAAASANDFLGPVKTAIGSIGSILGYLLAIAIVLGTIAIPIGVSIYGFRRIGRRGAASIAATTT</sequence>
<feature type="region of interest" description="Disordered" evidence="1">
    <location>
        <begin position="1"/>
        <end position="27"/>
    </location>
</feature>
<keyword evidence="2" id="KW-0812">Transmembrane</keyword>
<dbReference type="InterPro" id="IPR025645">
    <property type="entry name" value="DUF4349"/>
</dbReference>
<reference evidence="5" key="2">
    <citation type="submission" date="2015-04" db="EMBL/GenBank/DDBJ databases">
        <title>The complete genome sequence of Erythrobacter sp. s21-N3.</title>
        <authorList>
            <person name="Zhuang L."/>
            <person name="Liu Y."/>
            <person name="Shao Z."/>
        </authorList>
    </citation>
    <scope>NUCLEOTIDE SEQUENCE [LARGE SCALE GENOMIC DNA]</scope>
    <source>
        <strain evidence="5">s21-N3</strain>
    </source>
</reference>
<dbReference type="EMBL" id="CP011310">
    <property type="protein sequence ID" value="AKQ43393.2"/>
    <property type="molecule type" value="Genomic_DNA"/>
</dbReference>
<keyword evidence="2" id="KW-1133">Transmembrane helix</keyword>
<keyword evidence="5" id="KW-1185">Reference proteome</keyword>
<evidence type="ECO:0000256" key="1">
    <source>
        <dbReference type="SAM" id="MobiDB-lite"/>
    </source>
</evidence>
<evidence type="ECO:0000313" key="4">
    <source>
        <dbReference type="EMBL" id="AKQ43393.2"/>
    </source>
</evidence>
<accession>A0A0H4W1J9</accession>
<feature type="transmembrane region" description="Helical" evidence="2">
    <location>
        <begin position="231"/>
        <end position="256"/>
    </location>
</feature>
<protein>
    <recommendedName>
        <fullName evidence="3">DUF4349 domain-containing protein</fullName>
    </recommendedName>
</protein>
<dbReference type="STRING" id="1648404.CP97_11040"/>